<evidence type="ECO:0000256" key="1">
    <source>
        <dbReference type="SAM" id="MobiDB-lite"/>
    </source>
</evidence>
<feature type="region of interest" description="Disordered" evidence="1">
    <location>
        <begin position="1"/>
        <end position="24"/>
    </location>
</feature>
<comment type="caution">
    <text evidence="3">The sequence shown here is derived from an EMBL/GenBank/DDBJ whole genome shotgun (WGS) entry which is preliminary data.</text>
</comment>
<protein>
    <submittedName>
        <fullName evidence="3">DUF4873 domain-containing protein</fullName>
    </submittedName>
</protein>
<organism evidence="3 4">
    <name type="scientific">Rhodococcus artemisiae</name>
    <dbReference type="NCBI Taxonomy" id="714159"/>
    <lineage>
        <taxon>Bacteria</taxon>
        <taxon>Bacillati</taxon>
        <taxon>Actinomycetota</taxon>
        <taxon>Actinomycetes</taxon>
        <taxon>Mycobacteriales</taxon>
        <taxon>Nocardiaceae</taxon>
        <taxon>Rhodococcus</taxon>
    </lineage>
</organism>
<feature type="domain" description="DUF4873" evidence="2">
    <location>
        <begin position="16"/>
        <end position="111"/>
    </location>
</feature>
<reference evidence="3 4" key="1">
    <citation type="submission" date="2023-07" db="EMBL/GenBank/DDBJ databases">
        <authorList>
            <person name="Girao M."/>
            <person name="Carvalho M.F."/>
        </authorList>
    </citation>
    <scope>NUCLEOTIDE SEQUENCE [LARGE SCALE GENOMIC DNA]</scope>
    <source>
        <strain evidence="3 4">YIM65754</strain>
    </source>
</reference>
<dbReference type="Pfam" id="PF16170">
    <property type="entry name" value="DUF4873"/>
    <property type="match status" value="1"/>
</dbReference>
<keyword evidence="4" id="KW-1185">Reference proteome</keyword>
<dbReference type="EMBL" id="JAUTXY010000008">
    <property type="protein sequence ID" value="MEE2059320.1"/>
    <property type="molecule type" value="Genomic_DNA"/>
</dbReference>
<feature type="compositionally biased region" description="Basic and acidic residues" evidence="1">
    <location>
        <begin position="1"/>
        <end position="10"/>
    </location>
</feature>
<feature type="region of interest" description="Disordered" evidence="1">
    <location>
        <begin position="98"/>
        <end position="118"/>
    </location>
</feature>
<dbReference type="Proteomes" id="UP001336020">
    <property type="component" value="Unassembled WGS sequence"/>
</dbReference>
<accession>A0ABU7LCS7</accession>
<sequence>MSDSMPSHHDEDEDPEGYRGPAEVAVGAQHATVDVELSGHFDPIVGRHLWRGRLRRLDADLPPETPLSAGTEVTLRIPLSDGTTASATGRITEVDLWGSHMIDGTSPPPYRTQTRETD</sequence>
<evidence type="ECO:0000313" key="4">
    <source>
        <dbReference type="Proteomes" id="UP001336020"/>
    </source>
</evidence>
<dbReference type="RefSeq" id="WP_330134572.1">
    <property type="nucleotide sequence ID" value="NZ_JAUTXY010000008.1"/>
</dbReference>
<evidence type="ECO:0000313" key="3">
    <source>
        <dbReference type="EMBL" id="MEE2059320.1"/>
    </source>
</evidence>
<name>A0ABU7LCS7_9NOCA</name>
<evidence type="ECO:0000259" key="2">
    <source>
        <dbReference type="Pfam" id="PF16170"/>
    </source>
</evidence>
<dbReference type="InterPro" id="IPR032371">
    <property type="entry name" value="DUF4873"/>
</dbReference>
<gene>
    <name evidence="3" type="ORF">Q7514_17520</name>
</gene>
<proteinExistence type="predicted"/>